<name>A0ABS7ZS23_9GAMM</name>
<gene>
    <name evidence="2" type="ORF">I9W95_06290</name>
</gene>
<dbReference type="EMBL" id="JAEDAH010000030">
    <property type="protein sequence ID" value="MCA6063215.1"/>
    <property type="molecule type" value="Genomic_DNA"/>
</dbReference>
<comment type="caution">
    <text evidence="2">The sequence shown here is derived from an EMBL/GenBank/DDBJ whole genome shotgun (WGS) entry which is preliminary data.</text>
</comment>
<dbReference type="Proteomes" id="UP000714380">
    <property type="component" value="Unassembled WGS sequence"/>
</dbReference>
<protein>
    <submittedName>
        <fullName evidence="2">DUF4124 domain-containing protein</fullName>
    </submittedName>
</protein>
<organism evidence="2 3">
    <name type="scientific">Thalassolituus marinus</name>
    <dbReference type="NCBI Taxonomy" id="671053"/>
    <lineage>
        <taxon>Bacteria</taxon>
        <taxon>Pseudomonadati</taxon>
        <taxon>Pseudomonadota</taxon>
        <taxon>Gammaproteobacteria</taxon>
        <taxon>Oceanospirillales</taxon>
        <taxon>Oceanospirillaceae</taxon>
        <taxon>Thalassolituus</taxon>
    </lineage>
</organism>
<keyword evidence="3" id="KW-1185">Reference proteome</keyword>
<evidence type="ECO:0000259" key="1">
    <source>
        <dbReference type="Pfam" id="PF13511"/>
    </source>
</evidence>
<reference evidence="2 3" key="1">
    <citation type="submission" date="2020-12" db="EMBL/GenBank/DDBJ databases">
        <title>Novel Thalassolituus-related marine hydrocarbonoclastic bacteria mediated algae-derived hydrocarbons mineralization in twilight zone of the northern South China Sea.</title>
        <authorList>
            <person name="Dong C."/>
        </authorList>
    </citation>
    <scope>NUCLEOTIDE SEQUENCE [LARGE SCALE GENOMIC DNA]</scope>
    <source>
        <strain evidence="2 3">IMCC1826</strain>
    </source>
</reference>
<accession>A0ABS7ZS23</accession>
<sequence>MKYKIAMMILVLAGAAVAPYFIKGPDGQPLMSLPKMDSQLSTEETRQTFFKWQDAKGQWHFGDEVPEGAVGVPVSVDTAANILQSVKVPVKEEQVASKRKAEAAPQTIPGLPMTVNPAEIPKLIEDAQNVQSLVDERSKQLQQVR</sequence>
<dbReference type="RefSeq" id="WP_225673001.1">
    <property type="nucleotide sequence ID" value="NZ_JAEDAH010000030.1"/>
</dbReference>
<dbReference type="Pfam" id="PF13511">
    <property type="entry name" value="DUF4124"/>
    <property type="match status" value="1"/>
</dbReference>
<feature type="domain" description="DUF4124" evidence="1">
    <location>
        <begin position="47"/>
        <end position="84"/>
    </location>
</feature>
<evidence type="ECO:0000313" key="3">
    <source>
        <dbReference type="Proteomes" id="UP000714380"/>
    </source>
</evidence>
<proteinExistence type="predicted"/>
<evidence type="ECO:0000313" key="2">
    <source>
        <dbReference type="EMBL" id="MCA6063215.1"/>
    </source>
</evidence>
<dbReference type="InterPro" id="IPR025392">
    <property type="entry name" value="DUF4124"/>
</dbReference>